<feature type="compositionally biased region" description="Low complexity" evidence="1">
    <location>
        <begin position="28"/>
        <end position="39"/>
    </location>
</feature>
<feature type="region of interest" description="Disordered" evidence="1">
    <location>
        <begin position="17"/>
        <end position="151"/>
    </location>
</feature>
<sequence length="394" mass="45045">MFAAHVKEEVDDVIDVTRLLPSEDTEASVESASTSASPTPFRSKKCSSAHTHFRLVPSPPTLNYSKERASRRRFSGSHSDDPAPRPLSSSVNHSDEPATDQQLTTSATPPKPTPHLLPPSPPPIPARKSPPHHYPLQERGERRPRPPPSFPLFPVRLVRSVQLPDDLLSTSVEEDNAVSTQNYSFPPPRPPPKRRYNYNQEPFLGEREISMFGKHDVLRYTIPGGEKCYIFLFKRSNHTHDVYRCRECKKIGPFVTVKVIGDYFLTDPEDEPHVCEPVDGLQDRVERLIYNKWREMQRDPRYATTACRDVWKEILEAFDDESLGDEEEREKMRFIYESSGYDNRRITISRNLKRLKKLMAKNTLEKAEDETGESSEDVAVSEPLFNTATGVFLQ</sequence>
<dbReference type="Proteomes" id="UP001331761">
    <property type="component" value="Unassembled WGS sequence"/>
</dbReference>
<feature type="compositionally biased region" description="Pro residues" evidence="1">
    <location>
        <begin position="109"/>
        <end position="125"/>
    </location>
</feature>
<dbReference type="AlphaFoldDB" id="A0AAN8F228"/>
<protein>
    <submittedName>
        <fullName evidence="2">Uncharacterized protein</fullName>
    </submittedName>
</protein>
<feature type="compositionally biased region" description="Basic and acidic residues" evidence="1">
    <location>
        <begin position="135"/>
        <end position="144"/>
    </location>
</feature>
<dbReference type="EMBL" id="WIXE01020387">
    <property type="protein sequence ID" value="KAK5969260.1"/>
    <property type="molecule type" value="Genomic_DNA"/>
</dbReference>
<evidence type="ECO:0000313" key="3">
    <source>
        <dbReference type="Proteomes" id="UP001331761"/>
    </source>
</evidence>
<evidence type="ECO:0000313" key="2">
    <source>
        <dbReference type="EMBL" id="KAK5969260.1"/>
    </source>
</evidence>
<gene>
    <name evidence="2" type="ORF">GCK32_007253</name>
</gene>
<organism evidence="2 3">
    <name type="scientific">Trichostrongylus colubriformis</name>
    <name type="common">Black scour worm</name>
    <dbReference type="NCBI Taxonomy" id="6319"/>
    <lineage>
        <taxon>Eukaryota</taxon>
        <taxon>Metazoa</taxon>
        <taxon>Ecdysozoa</taxon>
        <taxon>Nematoda</taxon>
        <taxon>Chromadorea</taxon>
        <taxon>Rhabditida</taxon>
        <taxon>Rhabditina</taxon>
        <taxon>Rhabditomorpha</taxon>
        <taxon>Strongyloidea</taxon>
        <taxon>Trichostrongylidae</taxon>
        <taxon>Trichostrongylus</taxon>
    </lineage>
</organism>
<name>A0AAN8F228_TRICO</name>
<feature type="region of interest" description="Disordered" evidence="1">
    <location>
        <begin position="172"/>
        <end position="194"/>
    </location>
</feature>
<feature type="compositionally biased region" description="Basic residues" evidence="1">
    <location>
        <begin position="42"/>
        <end position="53"/>
    </location>
</feature>
<accession>A0AAN8F228</accession>
<reference evidence="2 3" key="1">
    <citation type="submission" date="2019-10" db="EMBL/GenBank/DDBJ databases">
        <title>Assembly and Annotation for the nematode Trichostrongylus colubriformis.</title>
        <authorList>
            <person name="Martin J."/>
        </authorList>
    </citation>
    <scope>NUCLEOTIDE SEQUENCE [LARGE SCALE GENOMIC DNA]</scope>
    <source>
        <strain evidence="2">G859</strain>
        <tissue evidence="2">Whole worm</tissue>
    </source>
</reference>
<evidence type="ECO:0000256" key="1">
    <source>
        <dbReference type="SAM" id="MobiDB-lite"/>
    </source>
</evidence>
<keyword evidence="3" id="KW-1185">Reference proteome</keyword>
<proteinExistence type="predicted"/>
<comment type="caution">
    <text evidence="2">The sequence shown here is derived from an EMBL/GenBank/DDBJ whole genome shotgun (WGS) entry which is preliminary data.</text>
</comment>